<dbReference type="Pfam" id="PF03349">
    <property type="entry name" value="Toluene_X"/>
    <property type="match status" value="1"/>
</dbReference>
<dbReference type="KEGG" id="cse:Cseg_1332"/>
<dbReference type="AlphaFoldDB" id="D5VFU5"/>
<accession>D5VFU5</accession>
<dbReference type="Gene3D" id="2.40.160.60">
    <property type="entry name" value="Outer membrane protein transport protein (OMPP1/FadL/TodX)"/>
    <property type="match status" value="1"/>
</dbReference>
<dbReference type="HOGENOM" id="CLU_035981_0_1_5"/>
<dbReference type="PANTHER" id="PTHR35093">
    <property type="entry name" value="OUTER MEMBRANE PROTEIN NMB0088-RELATED"/>
    <property type="match status" value="1"/>
</dbReference>
<dbReference type="GO" id="GO:0009279">
    <property type="term" value="C:cell outer membrane"/>
    <property type="evidence" value="ECO:0007669"/>
    <property type="project" value="UniProtKB-SubCell"/>
</dbReference>
<evidence type="ECO:0000256" key="7">
    <source>
        <dbReference type="ARBA" id="ARBA00023237"/>
    </source>
</evidence>
<organism evidence="9 10">
    <name type="scientific">Caulobacter segnis (strain ATCC 21756 / DSM 7131 / JCM 7823 / NBRC 15250 / LMG 17158 / TK0059)</name>
    <name type="common">Mycoplana segnis</name>
    <dbReference type="NCBI Taxonomy" id="509190"/>
    <lineage>
        <taxon>Bacteria</taxon>
        <taxon>Pseudomonadati</taxon>
        <taxon>Pseudomonadota</taxon>
        <taxon>Alphaproteobacteria</taxon>
        <taxon>Caulobacterales</taxon>
        <taxon>Caulobacteraceae</taxon>
        <taxon>Caulobacter</taxon>
    </lineage>
</organism>
<evidence type="ECO:0000313" key="10">
    <source>
        <dbReference type="Proteomes" id="UP000002629"/>
    </source>
</evidence>
<evidence type="ECO:0000256" key="4">
    <source>
        <dbReference type="ARBA" id="ARBA00022692"/>
    </source>
</evidence>
<evidence type="ECO:0000256" key="1">
    <source>
        <dbReference type="ARBA" id="ARBA00004571"/>
    </source>
</evidence>
<evidence type="ECO:0000256" key="3">
    <source>
        <dbReference type="ARBA" id="ARBA00022452"/>
    </source>
</evidence>
<dbReference type="eggNOG" id="COG2067">
    <property type="taxonomic scope" value="Bacteria"/>
</dbReference>
<keyword evidence="5 8" id="KW-0732">Signal</keyword>
<evidence type="ECO:0000256" key="6">
    <source>
        <dbReference type="ARBA" id="ARBA00023136"/>
    </source>
</evidence>
<feature type="chain" id="PRO_5003078379" evidence="8">
    <location>
        <begin position="39"/>
        <end position="445"/>
    </location>
</feature>
<comment type="subcellular location">
    <subcellularLocation>
        <location evidence="1">Cell outer membrane</location>
        <topology evidence="1">Multi-pass membrane protein</topology>
    </subcellularLocation>
</comment>
<dbReference type="STRING" id="509190.Cseg_1332"/>
<dbReference type="GO" id="GO:0015483">
    <property type="term" value="F:long-chain fatty acid transporting porin activity"/>
    <property type="evidence" value="ECO:0007669"/>
    <property type="project" value="TreeGrafter"/>
</dbReference>
<evidence type="ECO:0000313" key="9">
    <source>
        <dbReference type="EMBL" id="ADG09827.1"/>
    </source>
</evidence>
<dbReference type="SUPFAM" id="SSF56935">
    <property type="entry name" value="Porins"/>
    <property type="match status" value="1"/>
</dbReference>
<reference evidence="10" key="1">
    <citation type="journal article" date="2011" name="J. Bacteriol.">
        <title>Genome sequences of eight morphologically diverse alphaproteobacteria.</title>
        <authorList>
            <consortium name="US DOE Joint Genome Institute"/>
            <person name="Brown P.J."/>
            <person name="Kysela D.T."/>
            <person name="Buechlein A."/>
            <person name="Hemmerich C."/>
            <person name="Brun Y.V."/>
        </authorList>
    </citation>
    <scope>NUCLEOTIDE SEQUENCE [LARGE SCALE GENOMIC DNA]</scope>
    <source>
        <strain evidence="10">ATCC 21756 / DSM 7131 / JCM 7823 / NBRC 15250 / LMG 17158 / TK0059</strain>
    </source>
</reference>
<gene>
    <name evidence="9" type="ordered locus">Cseg_1332</name>
</gene>
<proteinExistence type="inferred from homology"/>
<protein>
    <submittedName>
        <fullName evidence="9">Membrane protein involved in aromatic hydrocarbon degradation</fullName>
    </submittedName>
</protein>
<comment type="similarity">
    <text evidence="2">Belongs to the OmpP1/FadL family.</text>
</comment>
<keyword evidence="7" id="KW-0998">Cell outer membrane</keyword>
<dbReference type="Proteomes" id="UP000002629">
    <property type="component" value="Chromosome"/>
</dbReference>
<keyword evidence="6" id="KW-0472">Membrane</keyword>
<evidence type="ECO:0000256" key="2">
    <source>
        <dbReference type="ARBA" id="ARBA00008163"/>
    </source>
</evidence>
<sequence>MIGEPKFNKVVSLMSLKRTHLAAGVALLTLAAATQASASAFYLQEQSVRGTGRAYSGEVADKGVGSLWWNPASIAGIDRSEIALGVNAIQVNSKVVNNGSTITRPVPPAGLTTPIGGAGTAFDPINDGVVPNLGGAFKINDKLSLGMAVSAPYNFTTEYNADSFTRYDALKSHLRTINIDTVVAYRVNDMLDLGVGFTALYADATLTNALPNISPLQPDGHQSLKGDGWAYGYTVGAQLHPSKSLTIGASYRSKIDQKLDGTVAVSGLLAPIPAASNFSTDGQAKITLPWIANLGARWAVNDQWTLNASVSRVGWGEFDAIRVTYTGGASTSVQDYKDVTTYAAGVDFQASPRLTLRAGVQYDPTPTPDVGRTARVPDGDRMMYAAGATWAATDDLKLDAAINYIAFDDSTINRTDVTATSSTARLNGEVTGSAVVLSAGARFSF</sequence>
<keyword evidence="3" id="KW-1134">Transmembrane beta strand</keyword>
<dbReference type="PANTHER" id="PTHR35093:SF8">
    <property type="entry name" value="OUTER MEMBRANE PROTEIN NMB0088-RELATED"/>
    <property type="match status" value="1"/>
</dbReference>
<name>D5VFU5_CAUST</name>
<evidence type="ECO:0000256" key="8">
    <source>
        <dbReference type="SAM" id="SignalP"/>
    </source>
</evidence>
<dbReference type="EMBL" id="CP002008">
    <property type="protein sequence ID" value="ADG09827.1"/>
    <property type="molecule type" value="Genomic_DNA"/>
</dbReference>
<evidence type="ECO:0000256" key="5">
    <source>
        <dbReference type="ARBA" id="ARBA00022729"/>
    </source>
</evidence>
<keyword evidence="4" id="KW-0812">Transmembrane</keyword>
<dbReference type="InterPro" id="IPR005017">
    <property type="entry name" value="OMPP1/FadL/TodX"/>
</dbReference>
<feature type="signal peptide" evidence="8">
    <location>
        <begin position="1"/>
        <end position="38"/>
    </location>
</feature>